<dbReference type="InterPro" id="IPR027107">
    <property type="entry name" value="Tuberin/Ral-act_asu"/>
</dbReference>
<dbReference type="InterPro" id="IPR024584">
    <property type="entry name" value="Tuberin_N"/>
</dbReference>
<dbReference type="AlphaFoldDB" id="A0A1Y3BQ26"/>
<evidence type="ECO:0000313" key="2">
    <source>
        <dbReference type="EMBL" id="OTF81245.1"/>
    </source>
</evidence>
<accession>A0A1Y3BQ26</accession>
<comment type="caution">
    <text evidence="2">The sequence shown here is derived from an EMBL/GenBank/DDBJ whole genome shotgun (WGS) entry which is preliminary data.</text>
</comment>
<dbReference type="EMBL" id="MUJZ01014607">
    <property type="protein sequence ID" value="OTF81245.1"/>
    <property type="molecule type" value="Genomic_DNA"/>
</dbReference>
<evidence type="ECO:0000313" key="3">
    <source>
        <dbReference type="Proteomes" id="UP000194236"/>
    </source>
</evidence>
<dbReference type="GO" id="GO:0033596">
    <property type="term" value="C:TSC1-TSC2 complex"/>
    <property type="evidence" value="ECO:0007669"/>
    <property type="project" value="TreeGrafter"/>
</dbReference>
<protein>
    <recommendedName>
        <fullName evidence="1">Tuberin N-terminal domain-containing protein</fullName>
    </recommendedName>
</protein>
<evidence type="ECO:0000259" key="1">
    <source>
        <dbReference type="Pfam" id="PF11864"/>
    </source>
</evidence>
<organism evidence="2 3">
    <name type="scientific">Euroglyphus maynei</name>
    <name type="common">Mayne's house dust mite</name>
    <dbReference type="NCBI Taxonomy" id="6958"/>
    <lineage>
        <taxon>Eukaryota</taxon>
        <taxon>Metazoa</taxon>
        <taxon>Ecdysozoa</taxon>
        <taxon>Arthropoda</taxon>
        <taxon>Chelicerata</taxon>
        <taxon>Arachnida</taxon>
        <taxon>Acari</taxon>
        <taxon>Acariformes</taxon>
        <taxon>Sarcoptiformes</taxon>
        <taxon>Astigmata</taxon>
        <taxon>Psoroptidia</taxon>
        <taxon>Analgoidea</taxon>
        <taxon>Pyroglyphidae</taxon>
        <taxon>Pyroglyphinae</taxon>
        <taxon>Euroglyphus</taxon>
    </lineage>
</organism>
<dbReference type="PANTHER" id="PTHR10063">
    <property type="entry name" value="TUBERIN"/>
    <property type="match status" value="1"/>
</dbReference>
<name>A0A1Y3BQ26_EURMA</name>
<dbReference type="PANTHER" id="PTHR10063:SF0">
    <property type="entry name" value="TUBERIN"/>
    <property type="match status" value="1"/>
</dbReference>
<dbReference type="OrthoDB" id="5797019at2759"/>
<dbReference type="GO" id="GO:0005634">
    <property type="term" value="C:nucleus"/>
    <property type="evidence" value="ECO:0007669"/>
    <property type="project" value="InterPro"/>
</dbReference>
<reference evidence="2 3" key="1">
    <citation type="submission" date="2017-03" db="EMBL/GenBank/DDBJ databases">
        <title>Genome Survey of Euroglyphus maynei.</title>
        <authorList>
            <person name="Arlian L.G."/>
            <person name="Morgan M.S."/>
            <person name="Rider S.D."/>
        </authorList>
    </citation>
    <scope>NUCLEOTIDE SEQUENCE [LARGE SCALE GENOMIC DNA]</scope>
    <source>
        <strain evidence="2">Arlian Lab</strain>
        <tissue evidence="2">Whole body</tissue>
    </source>
</reference>
<dbReference type="GO" id="GO:0005096">
    <property type="term" value="F:GTPase activator activity"/>
    <property type="evidence" value="ECO:0007669"/>
    <property type="project" value="InterPro"/>
</dbReference>
<keyword evidence="3" id="KW-1185">Reference proteome</keyword>
<feature type="non-terminal residue" evidence="2">
    <location>
        <position position="272"/>
    </location>
</feature>
<dbReference type="GO" id="GO:0032007">
    <property type="term" value="P:negative regulation of TOR signaling"/>
    <property type="evidence" value="ECO:0007669"/>
    <property type="project" value="TreeGrafter"/>
</dbReference>
<sequence>MKKLETSPKLKFLKFMINLIKYNAAYVASDNSKALIKMIRYVCALAYQAESMIELELIYEFLNVVLSYSHLPTETLSQFIVILCIGVNRDELYVICNKIMRNLIGTYLGYDGLTTLHHIVEDEINFSDKFLIRGAVYFLVQSLWGDMINEKTSISANVILPAFKILLHNDMATSPLIALEIANGIHMFIVGSINHKTSSSSLENNNSQQQLTNESSLNFIKSSEIIYQYTWDLVLDVCDILVSNYLLIQHDTIVQLKSTIVSILKLLEQIIS</sequence>
<feature type="domain" description="Tuberin N-terminal" evidence="1">
    <location>
        <begin position="11"/>
        <end position="244"/>
    </location>
</feature>
<proteinExistence type="predicted"/>
<gene>
    <name evidence="2" type="ORF">BLA29_007616</name>
</gene>
<dbReference type="Proteomes" id="UP000194236">
    <property type="component" value="Unassembled WGS sequence"/>
</dbReference>
<dbReference type="Pfam" id="PF11864">
    <property type="entry name" value="DUF3384"/>
    <property type="match status" value="1"/>
</dbReference>